<accession>A0A8J2KXP6</accession>
<evidence type="ECO:0000313" key="2">
    <source>
        <dbReference type="EMBL" id="CAG7822818.1"/>
    </source>
</evidence>
<protein>
    <recommendedName>
        <fullName evidence="1">DUF7869 domain-containing protein</fullName>
    </recommendedName>
</protein>
<sequence length="501" mass="58550">YRFLADHIDITEPARREVPENNSRRSFTYKNSIKIKGFRHQLCEKMFLATLGLKDSSLRKTKLKLHQGITCFDDGRGRTRGVNKFQITEETKNRIRQHIMSFKARESHYARKDAGPQRRYLDAGLSLARMHAMYTESMVEQQLPNCSLSLYRHIFKSEFDFRFGNPVNDSCGFCDDMYASICRETSESKKAILKKQHSDHLVLAENARHCHKIDHNDPENGIFSITTDIEKLSCGEIFFKRTLSTFNLGIHETGTKNAFMFLWDQTVAKHSAQDVISCLWKYVTDKFEKLGDSQLRSFIIWSDRCIGQYNNGYMVLFMKFLVNKQYFTQVDHKFLCTGHSYMECDRDFGLVENRFKDLRPIVPTDVDEVIKTARLENPFNVTRMTQADFLNFNSFADLIAFPTNFKVTKFLHYRYAANNSNKLLAKIKTFPSSPKKHKIFGHLCLKYRTKQSMIFTTALQKGARVYFDDLADASRQLFRKELDCTWLFMVFQTSCTNVLWT</sequence>
<gene>
    <name evidence="2" type="ORF">AFUS01_LOCUS33068</name>
</gene>
<evidence type="ECO:0000313" key="3">
    <source>
        <dbReference type="Proteomes" id="UP000708208"/>
    </source>
</evidence>
<dbReference type="EMBL" id="CAJVCH010527559">
    <property type="protein sequence ID" value="CAG7822818.1"/>
    <property type="molecule type" value="Genomic_DNA"/>
</dbReference>
<evidence type="ECO:0000259" key="1">
    <source>
        <dbReference type="Pfam" id="PF25273"/>
    </source>
</evidence>
<dbReference type="OrthoDB" id="6611988at2759"/>
<name>A0A8J2KXP6_9HEXA</name>
<keyword evidence="3" id="KW-1185">Reference proteome</keyword>
<dbReference type="AlphaFoldDB" id="A0A8J2KXP6"/>
<proteinExistence type="predicted"/>
<dbReference type="InterPro" id="IPR057191">
    <property type="entry name" value="DUF7869"/>
</dbReference>
<dbReference type="PANTHER" id="PTHR10773:SF19">
    <property type="match status" value="1"/>
</dbReference>
<reference evidence="2" key="1">
    <citation type="submission" date="2021-06" db="EMBL/GenBank/DDBJ databases">
        <authorList>
            <person name="Hodson N. C."/>
            <person name="Mongue J. A."/>
            <person name="Jaron S. K."/>
        </authorList>
    </citation>
    <scope>NUCLEOTIDE SEQUENCE</scope>
</reference>
<dbReference type="Proteomes" id="UP000708208">
    <property type="component" value="Unassembled WGS sequence"/>
</dbReference>
<feature type="domain" description="DUF7869" evidence="1">
    <location>
        <begin position="248"/>
        <end position="431"/>
    </location>
</feature>
<comment type="caution">
    <text evidence="2">The sequence shown here is derived from an EMBL/GenBank/DDBJ whole genome shotgun (WGS) entry which is preliminary data.</text>
</comment>
<feature type="non-terminal residue" evidence="2">
    <location>
        <position position="1"/>
    </location>
</feature>
<dbReference type="Pfam" id="PF25273">
    <property type="entry name" value="DUF7869"/>
    <property type="match status" value="1"/>
</dbReference>
<organism evidence="2 3">
    <name type="scientific">Allacma fusca</name>
    <dbReference type="NCBI Taxonomy" id="39272"/>
    <lineage>
        <taxon>Eukaryota</taxon>
        <taxon>Metazoa</taxon>
        <taxon>Ecdysozoa</taxon>
        <taxon>Arthropoda</taxon>
        <taxon>Hexapoda</taxon>
        <taxon>Collembola</taxon>
        <taxon>Symphypleona</taxon>
        <taxon>Sminthuridae</taxon>
        <taxon>Allacma</taxon>
    </lineage>
</organism>
<dbReference type="PANTHER" id="PTHR10773">
    <property type="entry name" value="DNA-DIRECTED RNA POLYMERASES I, II, AND III SUBUNIT RPABC2"/>
    <property type="match status" value="1"/>
</dbReference>